<dbReference type="SMART" id="SM00220">
    <property type="entry name" value="S_TKc"/>
    <property type="match status" value="1"/>
</dbReference>
<accession>A0A9N9HH38</accession>
<evidence type="ECO:0000256" key="5">
    <source>
        <dbReference type="ARBA" id="ARBA00022777"/>
    </source>
</evidence>
<keyword evidence="6" id="KW-0067">ATP-binding</keyword>
<keyword evidence="3" id="KW-0808">Transferase</keyword>
<dbReference type="SUPFAM" id="SSF56112">
    <property type="entry name" value="Protein kinase-like (PK-like)"/>
    <property type="match status" value="1"/>
</dbReference>
<dbReference type="AlphaFoldDB" id="A0A9N9HH38"/>
<dbReference type="GO" id="GO:0005524">
    <property type="term" value="F:ATP binding"/>
    <property type="evidence" value="ECO:0007669"/>
    <property type="project" value="UniProtKB-KW"/>
</dbReference>
<comment type="catalytic activity">
    <reaction evidence="8">
        <text>L-seryl-[protein] + ATP = O-phospho-L-seryl-[protein] + ADP + H(+)</text>
        <dbReference type="Rhea" id="RHEA:17989"/>
        <dbReference type="Rhea" id="RHEA-COMP:9863"/>
        <dbReference type="Rhea" id="RHEA-COMP:11604"/>
        <dbReference type="ChEBI" id="CHEBI:15378"/>
        <dbReference type="ChEBI" id="CHEBI:29999"/>
        <dbReference type="ChEBI" id="CHEBI:30616"/>
        <dbReference type="ChEBI" id="CHEBI:83421"/>
        <dbReference type="ChEBI" id="CHEBI:456216"/>
        <dbReference type="EC" id="2.7.11.11"/>
    </reaction>
</comment>
<dbReference type="GO" id="GO:0004691">
    <property type="term" value="F:cAMP-dependent protein kinase activity"/>
    <property type="evidence" value="ECO:0007669"/>
    <property type="project" value="UniProtKB-EC"/>
</dbReference>
<evidence type="ECO:0000256" key="7">
    <source>
        <dbReference type="ARBA" id="ARBA00047292"/>
    </source>
</evidence>
<evidence type="ECO:0000256" key="6">
    <source>
        <dbReference type="ARBA" id="ARBA00022840"/>
    </source>
</evidence>
<dbReference type="GO" id="GO:0005634">
    <property type="term" value="C:nucleus"/>
    <property type="evidence" value="ECO:0007669"/>
    <property type="project" value="TreeGrafter"/>
</dbReference>
<keyword evidence="5" id="KW-0418">Kinase</keyword>
<evidence type="ECO:0000256" key="4">
    <source>
        <dbReference type="ARBA" id="ARBA00022741"/>
    </source>
</evidence>
<dbReference type="EMBL" id="CAJVPS010013102">
    <property type="protein sequence ID" value="CAG8675057.1"/>
    <property type="molecule type" value="Genomic_DNA"/>
</dbReference>
<evidence type="ECO:0000259" key="9">
    <source>
        <dbReference type="PROSITE" id="PS50011"/>
    </source>
</evidence>
<sequence>GLFSSESEILKSINSSSASSCSLSAGQQLRISGSSSSGSTSASALNPYPNSYVSYSQQQQFFAQLQASQHPHDLQPTQTNNAPNSNTKVKFQLSDFAICRTLGTGSFGRDNANLYMVMDYVAGGELFSVLRKSKRFPDHVAKFYAAEVLLAFEYLHSKDIIYRDLKPENLLLDRNGHIKITDFGFAKHVPVRTWTLCGTPDYLAPEIIKSKGYGKAVD</sequence>
<keyword evidence="11" id="KW-1185">Reference proteome</keyword>
<dbReference type="PROSITE" id="PS00108">
    <property type="entry name" value="PROTEIN_KINASE_ST"/>
    <property type="match status" value="1"/>
</dbReference>
<dbReference type="Gene3D" id="1.10.510.10">
    <property type="entry name" value="Transferase(Phosphotransferase) domain 1"/>
    <property type="match status" value="1"/>
</dbReference>
<comment type="catalytic activity">
    <reaction evidence="7">
        <text>L-threonyl-[protein] + ATP = O-phospho-L-threonyl-[protein] + ADP + H(+)</text>
        <dbReference type="Rhea" id="RHEA:46608"/>
        <dbReference type="Rhea" id="RHEA-COMP:11060"/>
        <dbReference type="Rhea" id="RHEA-COMP:11605"/>
        <dbReference type="ChEBI" id="CHEBI:15378"/>
        <dbReference type="ChEBI" id="CHEBI:30013"/>
        <dbReference type="ChEBI" id="CHEBI:30616"/>
        <dbReference type="ChEBI" id="CHEBI:61977"/>
        <dbReference type="ChEBI" id="CHEBI:456216"/>
        <dbReference type="EC" id="2.7.11.11"/>
    </reaction>
</comment>
<feature type="non-terminal residue" evidence="10">
    <location>
        <position position="218"/>
    </location>
</feature>
<evidence type="ECO:0000256" key="1">
    <source>
        <dbReference type="ARBA" id="ARBA00012444"/>
    </source>
</evidence>
<dbReference type="OrthoDB" id="63267at2759"/>
<dbReference type="PROSITE" id="PS50011">
    <property type="entry name" value="PROTEIN_KINASE_DOM"/>
    <property type="match status" value="1"/>
</dbReference>
<evidence type="ECO:0000256" key="3">
    <source>
        <dbReference type="ARBA" id="ARBA00022679"/>
    </source>
</evidence>
<dbReference type="GO" id="GO:0005952">
    <property type="term" value="C:cAMP-dependent protein kinase complex"/>
    <property type="evidence" value="ECO:0007669"/>
    <property type="project" value="TreeGrafter"/>
</dbReference>
<reference evidence="10" key="1">
    <citation type="submission" date="2021-06" db="EMBL/GenBank/DDBJ databases">
        <authorList>
            <person name="Kallberg Y."/>
            <person name="Tangrot J."/>
            <person name="Rosling A."/>
        </authorList>
    </citation>
    <scope>NUCLEOTIDE SEQUENCE</scope>
    <source>
        <strain evidence="10">FL130A</strain>
    </source>
</reference>
<feature type="domain" description="Protein kinase" evidence="9">
    <location>
        <begin position="1"/>
        <end position="218"/>
    </location>
</feature>
<dbReference type="InterPro" id="IPR011009">
    <property type="entry name" value="Kinase-like_dom_sf"/>
</dbReference>
<evidence type="ECO:0000256" key="2">
    <source>
        <dbReference type="ARBA" id="ARBA00022527"/>
    </source>
</evidence>
<evidence type="ECO:0000313" key="11">
    <source>
        <dbReference type="Proteomes" id="UP000789508"/>
    </source>
</evidence>
<dbReference type="InterPro" id="IPR000719">
    <property type="entry name" value="Prot_kinase_dom"/>
</dbReference>
<feature type="non-terminal residue" evidence="10">
    <location>
        <position position="1"/>
    </location>
</feature>
<dbReference type="Proteomes" id="UP000789508">
    <property type="component" value="Unassembled WGS sequence"/>
</dbReference>
<dbReference type="PANTHER" id="PTHR24353:SF153">
    <property type="entry name" value="CAMP-DEPENDENT PROTEIN KINASE CATALYTIC SUBUNIT 1"/>
    <property type="match status" value="1"/>
</dbReference>
<dbReference type="GO" id="GO:0005829">
    <property type="term" value="C:cytosol"/>
    <property type="evidence" value="ECO:0007669"/>
    <property type="project" value="TreeGrafter"/>
</dbReference>
<dbReference type="Pfam" id="PF00069">
    <property type="entry name" value="Pkinase"/>
    <property type="match status" value="1"/>
</dbReference>
<name>A0A9N9HH38_9GLOM</name>
<proteinExistence type="predicted"/>
<evidence type="ECO:0000313" key="10">
    <source>
        <dbReference type="EMBL" id="CAG8675057.1"/>
    </source>
</evidence>
<dbReference type="Gene3D" id="3.30.200.20">
    <property type="entry name" value="Phosphorylase Kinase, domain 1"/>
    <property type="match status" value="1"/>
</dbReference>
<evidence type="ECO:0000256" key="8">
    <source>
        <dbReference type="ARBA" id="ARBA00047454"/>
    </source>
</evidence>
<dbReference type="InterPro" id="IPR008271">
    <property type="entry name" value="Ser/Thr_kinase_AS"/>
</dbReference>
<comment type="caution">
    <text evidence="10">The sequence shown here is derived from an EMBL/GenBank/DDBJ whole genome shotgun (WGS) entry which is preliminary data.</text>
</comment>
<dbReference type="PANTHER" id="PTHR24353">
    <property type="entry name" value="CYCLIC NUCLEOTIDE-DEPENDENT PROTEIN KINASE"/>
    <property type="match status" value="1"/>
</dbReference>
<keyword evidence="2" id="KW-0723">Serine/threonine-protein kinase</keyword>
<protein>
    <recommendedName>
        <fullName evidence="1">cAMP-dependent protein kinase</fullName>
        <ecNumber evidence="1">2.7.11.11</ecNumber>
    </recommendedName>
</protein>
<keyword evidence="4" id="KW-0547">Nucleotide-binding</keyword>
<gene>
    <name evidence="10" type="ORF">ALEPTO_LOCUS10706</name>
</gene>
<organism evidence="10 11">
    <name type="scientific">Ambispora leptoticha</name>
    <dbReference type="NCBI Taxonomy" id="144679"/>
    <lineage>
        <taxon>Eukaryota</taxon>
        <taxon>Fungi</taxon>
        <taxon>Fungi incertae sedis</taxon>
        <taxon>Mucoromycota</taxon>
        <taxon>Glomeromycotina</taxon>
        <taxon>Glomeromycetes</taxon>
        <taxon>Archaeosporales</taxon>
        <taxon>Ambisporaceae</taxon>
        <taxon>Ambispora</taxon>
    </lineage>
</organism>
<dbReference type="EC" id="2.7.11.11" evidence="1"/>
<dbReference type="FunFam" id="1.10.510.10:FF:000551">
    <property type="entry name" value="Non-specific serine/threonine protein kinase"/>
    <property type="match status" value="1"/>
</dbReference>